<keyword evidence="3" id="KW-1185">Reference proteome</keyword>
<feature type="region of interest" description="Disordered" evidence="1">
    <location>
        <begin position="329"/>
        <end position="350"/>
    </location>
</feature>
<evidence type="ECO:0008006" key="4">
    <source>
        <dbReference type="Google" id="ProtNLM"/>
    </source>
</evidence>
<dbReference type="AlphaFoldDB" id="A0A6F8T7A7"/>
<evidence type="ECO:0000313" key="3">
    <source>
        <dbReference type="Proteomes" id="UP000502894"/>
    </source>
</evidence>
<organism evidence="2 3">
    <name type="scientific">Legionella antarctica</name>
    <dbReference type="NCBI Taxonomy" id="2708020"/>
    <lineage>
        <taxon>Bacteria</taxon>
        <taxon>Pseudomonadati</taxon>
        <taxon>Pseudomonadota</taxon>
        <taxon>Gammaproteobacteria</taxon>
        <taxon>Legionellales</taxon>
        <taxon>Legionellaceae</taxon>
        <taxon>Legionella</taxon>
    </lineage>
</organism>
<dbReference type="InterPro" id="IPR025048">
    <property type="entry name" value="DUF3987"/>
</dbReference>
<protein>
    <recommendedName>
        <fullName evidence="4">DUF3987 domain-containing protein</fullName>
    </recommendedName>
</protein>
<dbReference type="Pfam" id="PF13148">
    <property type="entry name" value="DUF3987"/>
    <property type="match status" value="1"/>
</dbReference>
<dbReference type="Proteomes" id="UP000502894">
    <property type="component" value="Chromosome"/>
</dbReference>
<proteinExistence type="predicted"/>
<sequence length="819" mass="92658">MSDFITIIRNTEIASSEQGVRVTNQYTHITGEALLEKLRTIQIGDKDGSHFLRARLKIMEAGRCMPRADINIEGLASTLIIDCDKRMNQYGQEIEGAPDPLLVHNALKKLNIGHIIYGSYSHYAGGKGNRYRIILVTKKPYHKEQLAATAEALVLLINHNLDEELLAYAKENSVFAQAWYCPRKLVNSDIKPLCFEYLNGNPIDVFEPEILPPNTHMPPKQNSSGDDLSPINAFNEQNSLTKLLTQYGYKRKLATSAQERWLPPDSASNSAGMVVRGERVFSHHNNRLNDGYWHDAFDLMMLHEELSVHDAVIRAAQLTFAPDGNTIDQHNKSVQSRLKTKTKPRALPESRPPVLPLLAEMLPESIRDYIFDVAERQQSLPDFVAVTAIIGLSGLLGRKASICPKQFDSWCVVPNQWGAIIGRPSAMKSPSMKEALRPLWQFEKQAAQQYKEDQQNHKEECILLELEATTAKSKAKEALKKNNRDAAREALRIVDNIIPPVRHRLIVNDPTVEKLGELLNENPNGLVFVRDELSGWLANLNREEYQSDRAFYLECFDGNGRYVYDRIGRGTIEIESCTLSIIGGIQPSKISLLVRDATRGIVDDGLIQRFQLAIWPDDIGSWQWIDRVPNQEAKVRYDGVFETLHNLDLMGVDEEPRQFRFTSEAQELFIQWMKKIQDIARSPEIHPVLESHILKMPQTIAGLALLFEIIDGGREAVGIAATVRALSWTDYLLSHAERLYSIATNFSLDSAKLILDRKKKLPNPLSVRDIQRKGWSGLDSVALINESLAWLMDYGYLSRETISSVDTNGRPKVAYHWND</sequence>
<evidence type="ECO:0000256" key="1">
    <source>
        <dbReference type="SAM" id="MobiDB-lite"/>
    </source>
</evidence>
<dbReference type="RefSeq" id="WP_173237504.1">
    <property type="nucleotide sequence ID" value="NZ_AP022839.1"/>
</dbReference>
<dbReference type="KEGG" id="lant:TUM19329_24540"/>
<evidence type="ECO:0000313" key="2">
    <source>
        <dbReference type="EMBL" id="BCA96093.1"/>
    </source>
</evidence>
<reference evidence="2" key="1">
    <citation type="journal article" date="2020" name="Microbiol. Resour. Announc.">
        <title>Complete Genome Sequence of Novel Psychrotolerant Legionella Strain TUM19329, Isolated from Antarctic Lake Sediment.</title>
        <authorList>
            <person name="Shimada S."/>
            <person name="Nakai R."/>
            <person name="Aoki K."/>
            <person name="Shimoeda N."/>
            <person name="Ohno G."/>
            <person name="Miyazaki Y."/>
            <person name="Kudoh S."/>
            <person name="Imura S."/>
            <person name="Watanabe K."/>
            <person name="Ishii Y."/>
            <person name="Tateda K."/>
        </authorList>
    </citation>
    <scope>NUCLEOTIDE SEQUENCE [LARGE SCALE GENOMIC DNA]</scope>
    <source>
        <strain evidence="2">TUM19329</strain>
    </source>
</reference>
<accession>A0A6F8T7A7</accession>
<dbReference type="EMBL" id="AP022839">
    <property type="protein sequence ID" value="BCA96093.1"/>
    <property type="molecule type" value="Genomic_DNA"/>
</dbReference>
<gene>
    <name evidence="2" type="ORF">TUM19329_24540</name>
</gene>
<name>A0A6F8T7A7_9GAMM</name>